<dbReference type="HAMAP" id="MF_00037">
    <property type="entry name" value="MurB"/>
    <property type="match status" value="1"/>
</dbReference>
<evidence type="ECO:0000256" key="11">
    <source>
        <dbReference type="ARBA" id="ARBA00022960"/>
    </source>
</evidence>
<evidence type="ECO:0000256" key="10">
    <source>
        <dbReference type="ARBA" id="ARBA00022857"/>
    </source>
</evidence>
<dbReference type="GO" id="GO:0071555">
    <property type="term" value="P:cell wall organization"/>
    <property type="evidence" value="ECO:0007669"/>
    <property type="project" value="UniProtKB-KW"/>
</dbReference>
<reference evidence="19 20" key="1">
    <citation type="submission" date="2019-05" db="EMBL/GenBank/DDBJ databases">
        <title>Kocuria coralli sp. nov., a novel actinobacterium isolated from coral reef seawater.</title>
        <authorList>
            <person name="Li J."/>
        </authorList>
    </citation>
    <scope>NUCLEOTIDE SEQUENCE [LARGE SCALE GENOMIC DNA]</scope>
    <source>
        <strain evidence="19 20">SCSIO 13007</strain>
    </source>
</reference>
<dbReference type="InterPro" id="IPR016166">
    <property type="entry name" value="FAD-bd_PCMH"/>
</dbReference>
<dbReference type="InterPro" id="IPR016167">
    <property type="entry name" value="FAD-bd_PCMH_sub1"/>
</dbReference>
<keyword evidence="8 17" id="KW-0285">Flavoprotein</keyword>
<evidence type="ECO:0000256" key="8">
    <source>
        <dbReference type="ARBA" id="ARBA00022630"/>
    </source>
</evidence>
<evidence type="ECO:0000313" key="19">
    <source>
        <dbReference type="EMBL" id="KAA9395240.1"/>
    </source>
</evidence>
<evidence type="ECO:0000256" key="13">
    <source>
        <dbReference type="ARBA" id="ARBA00023002"/>
    </source>
</evidence>
<dbReference type="NCBIfam" id="NF010478">
    <property type="entry name" value="PRK13903.1"/>
    <property type="match status" value="1"/>
</dbReference>
<evidence type="ECO:0000313" key="20">
    <source>
        <dbReference type="Proteomes" id="UP000325957"/>
    </source>
</evidence>
<keyword evidence="7 17" id="KW-0132">Cell division</keyword>
<dbReference type="Gene3D" id="3.30.465.10">
    <property type="match status" value="1"/>
</dbReference>
<keyword evidence="6 17" id="KW-0963">Cytoplasm</keyword>
<dbReference type="GO" id="GO:0005829">
    <property type="term" value="C:cytosol"/>
    <property type="evidence" value="ECO:0007669"/>
    <property type="project" value="TreeGrafter"/>
</dbReference>
<evidence type="ECO:0000256" key="6">
    <source>
        <dbReference type="ARBA" id="ARBA00022490"/>
    </source>
</evidence>
<dbReference type="InterPro" id="IPR036635">
    <property type="entry name" value="MurB_C_sf"/>
</dbReference>
<dbReference type="GO" id="GO:0009252">
    <property type="term" value="P:peptidoglycan biosynthetic process"/>
    <property type="evidence" value="ECO:0007669"/>
    <property type="project" value="UniProtKB-UniRule"/>
</dbReference>
<comment type="similarity">
    <text evidence="5 17">Belongs to the MurB family.</text>
</comment>
<evidence type="ECO:0000256" key="15">
    <source>
        <dbReference type="ARBA" id="ARBA00023316"/>
    </source>
</evidence>
<dbReference type="SUPFAM" id="SSF56194">
    <property type="entry name" value="Uridine diphospho-N-Acetylenolpyruvylglucosamine reductase, MurB, C-terminal domain"/>
    <property type="match status" value="1"/>
</dbReference>
<dbReference type="InterPro" id="IPR006094">
    <property type="entry name" value="Oxid_FAD_bind_N"/>
</dbReference>
<keyword evidence="13 17" id="KW-0560">Oxidoreductase</keyword>
<dbReference type="InterPro" id="IPR016169">
    <property type="entry name" value="FAD-bd_PCMH_sub2"/>
</dbReference>
<dbReference type="PANTHER" id="PTHR21071:SF4">
    <property type="entry name" value="UDP-N-ACETYLENOLPYRUVOYLGLUCOSAMINE REDUCTASE"/>
    <property type="match status" value="1"/>
</dbReference>
<dbReference type="EMBL" id="SZWF01000002">
    <property type="protein sequence ID" value="KAA9395240.1"/>
    <property type="molecule type" value="Genomic_DNA"/>
</dbReference>
<keyword evidence="9 17" id="KW-0274">FAD</keyword>
<evidence type="ECO:0000259" key="18">
    <source>
        <dbReference type="PROSITE" id="PS51387"/>
    </source>
</evidence>
<comment type="function">
    <text evidence="2 17">Cell wall formation.</text>
</comment>
<evidence type="ECO:0000256" key="2">
    <source>
        <dbReference type="ARBA" id="ARBA00003921"/>
    </source>
</evidence>
<dbReference type="GO" id="GO:0008360">
    <property type="term" value="P:regulation of cell shape"/>
    <property type="evidence" value="ECO:0007669"/>
    <property type="project" value="UniProtKB-KW"/>
</dbReference>
<dbReference type="NCBIfam" id="TIGR00179">
    <property type="entry name" value="murB"/>
    <property type="match status" value="1"/>
</dbReference>
<organism evidence="19 20">
    <name type="scientific">Kocuria coralli</name>
    <dbReference type="NCBI Taxonomy" id="1461025"/>
    <lineage>
        <taxon>Bacteria</taxon>
        <taxon>Bacillati</taxon>
        <taxon>Actinomycetota</taxon>
        <taxon>Actinomycetes</taxon>
        <taxon>Micrococcales</taxon>
        <taxon>Micrococcaceae</taxon>
        <taxon>Kocuria</taxon>
    </lineage>
</organism>
<comment type="cofactor">
    <cofactor evidence="1 17">
        <name>FAD</name>
        <dbReference type="ChEBI" id="CHEBI:57692"/>
    </cofactor>
</comment>
<dbReference type="Proteomes" id="UP000325957">
    <property type="component" value="Unassembled WGS sequence"/>
</dbReference>
<dbReference type="InterPro" id="IPR036318">
    <property type="entry name" value="FAD-bd_PCMH-like_sf"/>
</dbReference>
<keyword evidence="12 17" id="KW-0573">Peptidoglycan synthesis</keyword>
<keyword evidence="15 17" id="KW-0961">Cell wall biogenesis/degradation</keyword>
<dbReference type="Gene3D" id="3.30.43.10">
    <property type="entry name" value="Uridine Diphospho-n-acetylenolpyruvylglucosamine Reductase, domain 2"/>
    <property type="match status" value="1"/>
</dbReference>
<evidence type="ECO:0000256" key="5">
    <source>
        <dbReference type="ARBA" id="ARBA00010485"/>
    </source>
</evidence>
<comment type="catalytic activity">
    <reaction evidence="16 17">
        <text>UDP-N-acetyl-alpha-D-muramate + NADP(+) = UDP-N-acetyl-3-O-(1-carboxyvinyl)-alpha-D-glucosamine + NADPH + H(+)</text>
        <dbReference type="Rhea" id="RHEA:12248"/>
        <dbReference type="ChEBI" id="CHEBI:15378"/>
        <dbReference type="ChEBI" id="CHEBI:57783"/>
        <dbReference type="ChEBI" id="CHEBI:58349"/>
        <dbReference type="ChEBI" id="CHEBI:68483"/>
        <dbReference type="ChEBI" id="CHEBI:70757"/>
        <dbReference type="EC" id="1.3.1.98"/>
    </reaction>
</comment>
<gene>
    <name evidence="17" type="primary">murB</name>
    <name evidence="19" type="ORF">FCK90_02170</name>
</gene>
<feature type="active site" description="Proton donor" evidence="17">
    <location>
        <position position="248"/>
    </location>
</feature>
<name>A0A5J5L0T7_9MICC</name>
<dbReference type="AlphaFoldDB" id="A0A5J5L0T7"/>
<dbReference type="GO" id="GO:0051301">
    <property type="term" value="P:cell division"/>
    <property type="evidence" value="ECO:0007669"/>
    <property type="project" value="UniProtKB-KW"/>
</dbReference>
<comment type="subcellular location">
    <subcellularLocation>
        <location evidence="3 17">Cytoplasm</location>
    </subcellularLocation>
</comment>
<dbReference type="UniPathway" id="UPA00219"/>
<dbReference type="Pfam" id="PF02873">
    <property type="entry name" value="MurB_C"/>
    <property type="match status" value="1"/>
</dbReference>
<dbReference type="SUPFAM" id="SSF56176">
    <property type="entry name" value="FAD-binding/transporter-associated domain-like"/>
    <property type="match status" value="1"/>
</dbReference>
<sequence length="375" mass="39613">MTAAPRPDLADLTTTAVGGPMSAYVRAETEEALVEAVRSADLAGEPVLVVGGGSNLLVGDAGFDGTVVHVATRGIRVDHVSDCAGTLVTVAAGHPWDEMVAWAVENERVGIEALSGIPGTVGATPVQNVGAYGCEVSQTIARVRVYDRESQRRTSFAFADLGFGYRDSYLKRTTVDGSPRYVVLDVQFQFTHGDLSKPVRYGQLAGHLGVELNQRAPLTAVRQAVLELRAGKGMVLDPADRDTYSTGSFFTNPIVPSGQVEGLVPDDAPRFPVTDGSGQPVPGFTKLSAAWLIEHTGFRRGFGLPGSRNDRLDLDGEAVAGGRACLSTKHTLALTNRGTATAADLGRLARVVRDGVRTVYGIELVPEPVLVGLHL</sequence>
<dbReference type="Pfam" id="PF01565">
    <property type="entry name" value="FAD_binding_4"/>
    <property type="match status" value="1"/>
</dbReference>
<protein>
    <recommendedName>
        <fullName evidence="17">UDP-N-acetylenolpyruvoylglucosamine reductase</fullName>
        <ecNumber evidence="17">1.3.1.98</ecNumber>
    </recommendedName>
    <alternativeName>
        <fullName evidence="17">UDP-N-acetylmuramate dehydrogenase</fullName>
    </alternativeName>
</protein>
<dbReference type="GO" id="GO:0008762">
    <property type="term" value="F:UDP-N-acetylmuramate dehydrogenase activity"/>
    <property type="evidence" value="ECO:0007669"/>
    <property type="project" value="UniProtKB-UniRule"/>
</dbReference>
<keyword evidence="11 17" id="KW-0133">Cell shape</keyword>
<keyword evidence="14 17" id="KW-0131">Cell cycle</keyword>
<feature type="active site" evidence="17">
    <location>
        <position position="166"/>
    </location>
</feature>
<evidence type="ECO:0000256" key="1">
    <source>
        <dbReference type="ARBA" id="ARBA00001974"/>
    </source>
</evidence>
<evidence type="ECO:0000256" key="14">
    <source>
        <dbReference type="ARBA" id="ARBA00023306"/>
    </source>
</evidence>
<evidence type="ECO:0000256" key="7">
    <source>
        <dbReference type="ARBA" id="ARBA00022618"/>
    </source>
</evidence>
<evidence type="ECO:0000256" key="9">
    <source>
        <dbReference type="ARBA" id="ARBA00022827"/>
    </source>
</evidence>
<comment type="caution">
    <text evidence="19">The sequence shown here is derived from an EMBL/GenBank/DDBJ whole genome shotgun (WGS) entry which is preliminary data.</text>
</comment>
<dbReference type="EC" id="1.3.1.98" evidence="17"/>
<evidence type="ECO:0000256" key="16">
    <source>
        <dbReference type="ARBA" id="ARBA00048914"/>
    </source>
</evidence>
<dbReference type="RefSeq" id="WP_158032666.1">
    <property type="nucleotide sequence ID" value="NZ_ML708611.1"/>
</dbReference>
<keyword evidence="20" id="KW-1185">Reference proteome</keyword>
<feature type="active site" evidence="17">
    <location>
        <position position="367"/>
    </location>
</feature>
<dbReference type="InterPro" id="IPR003170">
    <property type="entry name" value="MurB"/>
</dbReference>
<dbReference type="PANTHER" id="PTHR21071">
    <property type="entry name" value="UDP-N-ACETYLENOLPYRUVOYLGLUCOSAMINE REDUCTASE"/>
    <property type="match status" value="1"/>
</dbReference>
<dbReference type="InterPro" id="IPR011601">
    <property type="entry name" value="MurB_C"/>
</dbReference>
<dbReference type="Gene3D" id="3.90.78.10">
    <property type="entry name" value="UDP-N-acetylenolpyruvoylglucosamine reductase, C-terminal domain"/>
    <property type="match status" value="1"/>
</dbReference>
<evidence type="ECO:0000256" key="4">
    <source>
        <dbReference type="ARBA" id="ARBA00004752"/>
    </source>
</evidence>
<proteinExistence type="inferred from homology"/>
<dbReference type="GO" id="GO:0071949">
    <property type="term" value="F:FAD binding"/>
    <property type="evidence" value="ECO:0007669"/>
    <property type="project" value="InterPro"/>
</dbReference>
<evidence type="ECO:0000256" key="3">
    <source>
        <dbReference type="ARBA" id="ARBA00004496"/>
    </source>
</evidence>
<keyword evidence="10 17" id="KW-0521">NADP</keyword>
<dbReference type="OrthoDB" id="9804753at2"/>
<accession>A0A5J5L0T7</accession>
<dbReference type="PROSITE" id="PS51387">
    <property type="entry name" value="FAD_PCMH"/>
    <property type="match status" value="1"/>
</dbReference>
<comment type="pathway">
    <text evidence="4 17">Cell wall biogenesis; peptidoglycan biosynthesis.</text>
</comment>
<evidence type="ECO:0000256" key="12">
    <source>
        <dbReference type="ARBA" id="ARBA00022984"/>
    </source>
</evidence>
<evidence type="ECO:0000256" key="17">
    <source>
        <dbReference type="HAMAP-Rule" id="MF_00037"/>
    </source>
</evidence>
<feature type="domain" description="FAD-binding PCMH-type" evidence="18">
    <location>
        <begin position="17"/>
        <end position="193"/>
    </location>
</feature>